<keyword evidence="2" id="KW-1185">Reference proteome</keyword>
<sequence length="113" mass="13597">MNQPGKGIVMREKANQQQLIFRSIGQFRLREEEKCKKLIYFNCKKLIQSIILIDYALNDEKKYQLAIEQCEKVLIEEPSHLHAQYRKSFSFKLNRKLKYYEHQQEIQCIDKAS</sequence>
<comment type="caution">
    <text evidence="1">The sequence shown here is derived from an EMBL/GenBank/DDBJ whole genome shotgun (WGS) entry which is preliminary data.</text>
</comment>
<dbReference type="AlphaFoldDB" id="A0A8S1V8T0"/>
<gene>
    <name evidence="1" type="ORF">PPENT_87.1.T0560162</name>
</gene>
<evidence type="ECO:0000313" key="1">
    <source>
        <dbReference type="EMBL" id="CAD8172212.1"/>
    </source>
</evidence>
<proteinExistence type="predicted"/>
<accession>A0A8S1V8T0</accession>
<protein>
    <submittedName>
        <fullName evidence="1">Uncharacterized protein</fullName>
    </submittedName>
</protein>
<organism evidence="1 2">
    <name type="scientific">Paramecium pentaurelia</name>
    <dbReference type="NCBI Taxonomy" id="43138"/>
    <lineage>
        <taxon>Eukaryota</taxon>
        <taxon>Sar</taxon>
        <taxon>Alveolata</taxon>
        <taxon>Ciliophora</taxon>
        <taxon>Intramacronucleata</taxon>
        <taxon>Oligohymenophorea</taxon>
        <taxon>Peniculida</taxon>
        <taxon>Parameciidae</taxon>
        <taxon>Paramecium</taxon>
    </lineage>
</organism>
<name>A0A8S1V8T0_9CILI</name>
<dbReference type="Proteomes" id="UP000689195">
    <property type="component" value="Unassembled WGS sequence"/>
</dbReference>
<reference evidence="1" key="1">
    <citation type="submission" date="2021-01" db="EMBL/GenBank/DDBJ databases">
        <authorList>
            <consortium name="Genoscope - CEA"/>
            <person name="William W."/>
        </authorList>
    </citation>
    <scope>NUCLEOTIDE SEQUENCE</scope>
</reference>
<evidence type="ECO:0000313" key="2">
    <source>
        <dbReference type="Proteomes" id="UP000689195"/>
    </source>
</evidence>
<dbReference type="EMBL" id="CAJJDO010000056">
    <property type="protein sequence ID" value="CAD8172212.1"/>
    <property type="molecule type" value="Genomic_DNA"/>
</dbReference>